<proteinExistence type="predicted"/>
<evidence type="ECO:0000313" key="2">
    <source>
        <dbReference type="Proteomes" id="UP000198525"/>
    </source>
</evidence>
<dbReference type="AlphaFoldDB" id="A0A1G9DTJ5"/>
<accession>A0A1G9DTJ5</accession>
<dbReference type="STRING" id="376427.SAMN04487954_1236"/>
<protein>
    <submittedName>
        <fullName evidence="1">Uncharacterized protein</fullName>
    </submittedName>
</protein>
<keyword evidence="2" id="KW-1185">Reference proteome</keyword>
<name>A0A1G9DTJ5_9GAMM</name>
<reference evidence="1 2" key="1">
    <citation type="submission" date="2016-10" db="EMBL/GenBank/DDBJ databases">
        <authorList>
            <person name="de Groot N.N."/>
        </authorList>
    </citation>
    <scope>NUCLEOTIDE SEQUENCE [LARGE SCALE GENOMIC DNA]</scope>
    <source>
        <strain evidence="1 2">CGMCC 1.6133</strain>
    </source>
</reference>
<dbReference type="OrthoDB" id="6168653at2"/>
<dbReference type="RefSeq" id="WP_089689025.1">
    <property type="nucleotide sequence ID" value="NZ_FNES01000023.1"/>
</dbReference>
<dbReference type="EMBL" id="FNES01000023">
    <property type="protein sequence ID" value="SDK67217.1"/>
    <property type="molecule type" value="Genomic_DNA"/>
</dbReference>
<evidence type="ECO:0000313" key="1">
    <source>
        <dbReference type="EMBL" id="SDK67217.1"/>
    </source>
</evidence>
<gene>
    <name evidence="1" type="ORF">SAMN04487954_1236</name>
</gene>
<organism evidence="1 2">
    <name type="scientific">Billgrantia gudaonensis</name>
    <dbReference type="NCBI Taxonomy" id="376427"/>
    <lineage>
        <taxon>Bacteria</taxon>
        <taxon>Pseudomonadati</taxon>
        <taxon>Pseudomonadota</taxon>
        <taxon>Gammaproteobacteria</taxon>
        <taxon>Oceanospirillales</taxon>
        <taxon>Halomonadaceae</taxon>
        <taxon>Billgrantia</taxon>
    </lineage>
</organism>
<dbReference type="Proteomes" id="UP000198525">
    <property type="component" value="Unassembled WGS sequence"/>
</dbReference>
<sequence>MISFDYRVTGGVIKRFLEAKGIGDNCPMCRSGQMSISVFEPHGDLLGEGQAPAVRVLHELEDGSRRGYGEFLRVCLNCGYIHYIRDIEVLAFMEDEGDNG</sequence>